<keyword evidence="3" id="KW-1185">Reference proteome</keyword>
<dbReference type="AlphaFoldDB" id="A0A0M6XZC3"/>
<sequence>MQRNTRAGTLALGLILALAGSAAAAPLPQETITLPEDRLAVTVASASQDQADPLESELTIWVGEIELEGRKTIWVELIDSFGEVIYDSEVNTNETHLLPDGRAVVVRAMDQDTVVAGKDESRLVNEGTLTVTRRVVNEGVDATTIELIETGQQPSQKRGTMLQVADFGELVWQKVVAFFDAARTRVEIAWNWIVDTIQA</sequence>
<organism evidence="2 3">
    <name type="scientific">Roseibium aggregatum</name>
    <dbReference type="NCBI Taxonomy" id="187304"/>
    <lineage>
        <taxon>Bacteria</taxon>
        <taxon>Pseudomonadati</taxon>
        <taxon>Pseudomonadota</taxon>
        <taxon>Alphaproteobacteria</taxon>
        <taxon>Hyphomicrobiales</taxon>
        <taxon>Stappiaceae</taxon>
        <taxon>Roseibium</taxon>
    </lineage>
</organism>
<proteinExistence type="predicted"/>
<dbReference type="RefSeq" id="WP_022998797.1">
    <property type="nucleotide sequence ID" value="NZ_CP045617.1"/>
</dbReference>
<dbReference type="EMBL" id="CXST01000001">
    <property type="protein sequence ID" value="CTQ42130.1"/>
    <property type="molecule type" value="Genomic_DNA"/>
</dbReference>
<reference evidence="3" key="1">
    <citation type="submission" date="2015-07" db="EMBL/GenBank/DDBJ databases">
        <authorList>
            <person name="Rodrigo-Torres Lidia"/>
            <person name="Arahal R.David."/>
        </authorList>
    </citation>
    <scope>NUCLEOTIDE SEQUENCE [LARGE SCALE GENOMIC DNA]</scope>
    <source>
        <strain evidence="3">CECT 4801</strain>
    </source>
</reference>
<evidence type="ECO:0000313" key="3">
    <source>
        <dbReference type="Proteomes" id="UP000048926"/>
    </source>
</evidence>
<name>A0A0M6XZC3_9HYPH</name>
<evidence type="ECO:0000313" key="2">
    <source>
        <dbReference type="EMBL" id="CTQ42130.1"/>
    </source>
</evidence>
<feature type="signal peptide" evidence="1">
    <location>
        <begin position="1"/>
        <end position="24"/>
    </location>
</feature>
<feature type="chain" id="PRO_5005807227" evidence="1">
    <location>
        <begin position="25"/>
        <end position="199"/>
    </location>
</feature>
<protein>
    <submittedName>
        <fullName evidence="2">Uncharacterized protein</fullName>
    </submittedName>
</protein>
<evidence type="ECO:0000256" key="1">
    <source>
        <dbReference type="SAM" id="SignalP"/>
    </source>
</evidence>
<gene>
    <name evidence="2" type="ORF">LAL4801_00553</name>
</gene>
<accession>A0A0M6XZC3</accession>
<dbReference type="Proteomes" id="UP000048926">
    <property type="component" value="Unassembled WGS sequence"/>
</dbReference>
<keyword evidence="1" id="KW-0732">Signal</keyword>
<dbReference type="STRING" id="187304.B0E33_27325"/>